<organism evidence="1 2">
    <name type="scientific">Brassica cretica</name>
    <name type="common">Mustard</name>
    <dbReference type="NCBI Taxonomy" id="69181"/>
    <lineage>
        <taxon>Eukaryota</taxon>
        <taxon>Viridiplantae</taxon>
        <taxon>Streptophyta</taxon>
        <taxon>Embryophyta</taxon>
        <taxon>Tracheophyta</taxon>
        <taxon>Spermatophyta</taxon>
        <taxon>Magnoliopsida</taxon>
        <taxon>eudicotyledons</taxon>
        <taxon>Gunneridae</taxon>
        <taxon>Pentapetalae</taxon>
        <taxon>rosids</taxon>
        <taxon>malvids</taxon>
        <taxon>Brassicales</taxon>
        <taxon>Brassicaceae</taxon>
        <taxon>Brassiceae</taxon>
        <taxon>Brassica</taxon>
    </lineage>
</organism>
<evidence type="ECO:0000313" key="1">
    <source>
        <dbReference type="EMBL" id="KAF3609754.1"/>
    </source>
</evidence>
<evidence type="ECO:0000313" key="2">
    <source>
        <dbReference type="Proteomes" id="UP000266723"/>
    </source>
</evidence>
<protein>
    <submittedName>
        <fullName evidence="1">Uncharacterized protein</fullName>
    </submittedName>
</protein>
<comment type="caution">
    <text evidence="1">The sequence shown here is derived from an EMBL/GenBank/DDBJ whole genome shotgun (WGS) entry which is preliminary data.</text>
</comment>
<name>A0ABQ7F3Z6_BRACR</name>
<proteinExistence type="predicted"/>
<keyword evidence="2" id="KW-1185">Reference proteome</keyword>
<accession>A0ABQ7F3Z6</accession>
<dbReference type="Proteomes" id="UP000266723">
    <property type="component" value="Unassembled WGS sequence"/>
</dbReference>
<gene>
    <name evidence="1" type="ORF">DY000_02047451</name>
</gene>
<reference evidence="1 2" key="1">
    <citation type="journal article" date="2020" name="BMC Genomics">
        <title>Intraspecific diversification of the crop wild relative Brassica cretica Lam. using demographic model selection.</title>
        <authorList>
            <person name="Kioukis A."/>
            <person name="Michalopoulou V.A."/>
            <person name="Briers L."/>
            <person name="Pirintsos S."/>
            <person name="Studholme D.J."/>
            <person name="Pavlidis P."/>
            <person name="Sarris P.F."/>
        </authorList>
    </citation>
    <scope>NUCLEOTIDE SEQUENCE [LARGE SCALE GENOMIC DNA]</scope>
    <source>
        <strain evidence="2">cv. PFS-1207/04</strain>
    </source>
</reference>
<sequence length="252" mass="28076">MKLLVATAAEKKPGLRKPLFSVAGGNNSKFVQVLMSPRKRAPAKQSLRRGGGAKQVEEKVSFVVSISSMSSLNFICRVSILDAVLFMQFDVLGRQVKDLVLVWFCGFGMWLTTEQNVLVAWTRGLWLVSINQSQTGYLEKLRVCFLEIKEKIFGTDIVYGSEVYTDYIYLFNVKRLIHMFGSSIMAFIGFNLYGEVDLEIMYILGIGLGVTARSPGVRPGLSKGRYGHVSTHLDNPTCPVTGPESRRAHNLL</sequence>
<dbReference type="EMBL" id="QGKV02000297">
    <property type="protein sequence ID" value="KAF3609754.1"/>
    <property type="molecule type" value="Genomic_DNA"/>
</dbReference>